<dbReference type="EMBL" id="JANQDX010000008">
    <property type="protein sequence ID" value="KAL0920276.1"/>
    <property type="molecule type" value="Genomic_DNA"/>
</dbReference>
<evidence type="ECO:0000313" key="1">
    <source>
        <dbReference type="EMBL" id="KAL0920276.1"/>
    </source>
</evidence>
<organism evidence="1 2">
    <name type="scientific">Dendrobium thyrsiflorum</name>
    <name type="common">Pinecone-like raceme dendrobium</name>
    <name type="synonym">Orchid</name>
    <dbReference type="NCBI Taxonomy" id="117978"/>
    <lineage>
        <taxon>Eukaryota</taxon>
        <taxon>Viridiplantae</taxon>
        <taxon>Streptophyta</taxon>
        <taxon>Embryophyta</taxon>
        <taxon>Tracheophyta</taxon>
        <taxon>Spermatophyta</taxon>
        <taxon>Magnoliopsida</taxon>
        <taxon>Liliopsida</taxon>
        <taxon>Asparagales</taxon>
        <taxon>Orchidaceae</taxon>
        <taxon>Epidendroideae</taxon>
        <taxon>Malaxideae</taxon>
        <taxon>Dendrobiinae</taxon>
        <taxon>Dendrobium</taxon>
    </lineage>
</organism>
<keyword evidence="2" id="KW-1185">Reference proteome</keyword>
<reference evidence="1 2" key="1">
    <citation type="journal article" date="2024" name="Plant Biotechnol. J.">
        <title>Dendrobium thyrsiflorum genome and its molecular insights into genes involved in important horticultural traits.</title>
        <authorList>
            <person name="Chen B."/>
            <person name="Wang J.Y."/>
            <person name="Zheng P.J."/>
            <person name="Li K.L."/>
            <person name="Liang Y.M."/>
            <person name="Chen X.F."/>
            <person name="Zhang C."/>
            <person name="Zhao X."/>
            <person name="He X."/>
            <person name="Zhang G.Q."/>
            <person name="Liu Z.J."/>
            <person name="Xu Q."/>
        </authorList>
    </citation>
    <scope>NUCLEOTIDE SEQUENCE [LARGE SCALE GENOMIC DNA]</scope>
    <source>
        <strain evidence="1">GZMU011</strain>
    </source>
</reference>
<proteinExistence type="predicted"/>
<dbReference type="Proteomes" id="UP001552299">
    <property type="component" value="Unassembled WGS sequence"/>
</dbReference>
<name>A0ABD0VCB9_DENTH</name>
<sequence length="361" mass="41227">MRKLNVRKVRWRSPYKSFHQPGEEENLDSFFFLLKKAENLDSFFFLLKKAENLDSFFTLLDDPDRPGQYIAIMPKLIIWLRKALNYLLERSYRTGRSQDRPGRYKSYRTFSWTTRELHKRALSLRGERVELEREKSLGEGVWRGFYTVAPTSSHRSTSKSRFILREVLKKKTALVSKDQVLCLLQEEEKGVRIDDYAVTMLTEEVEVVEERSPINSPRAADPYIGVDDHRVVKVEEEGSSFVRRKAEDVHTLKVLHNICVPSELLAGANAIVVEVAVIFGGVGFEDGGHQFGEAVADGEGWFGLVVVGCDSEVEAFRNGWVVLKEAVELVVTVFEVIISVGRKGGIFICVEEVEMIDCSRR</sequence>
<gene>
    <name evidence="1" type="ORF">M5K25_009399</name>
</gene>
<comment type="caution">
    <text evidence="1">The sequence shown here is derived from an EMBL/GenBank/DDBJ whole genome shotgun (WGS) entry which is preliminary data.</text>
</comment>
<accession>A0ABD0VCB9</accession>
<dbReference type="AlphaFoldDB" id="A0ABD0VCB9"/>
<protein>
    <submittedName>
        <fullName evidence="1">Uncharacterized protein</fullName>
    </submittedName>
</protein>
<evidence type="ECO:0000313" key="2">
    <source>
        <dbReference type="Proteomes" id="UP001552299"/>
    </source>
</evidence>